<proteinExistence type="predicted"/>
<dbReference type="Proteomes" id="UP000000641">
    <property type="component" value="Chromosome"/>
</dbReference>
<keyword evidence="3" id="KW-1185">Reference proteome</keyword>
<name>A1S0Q8_THEPD</name>
<dbReference type="STRING" id="368408.Tpen_1643"/>
<accession>A1S0Q8</accession>
<evidence type="ECO:0000256" key="1">
    <source>
        <dbReference type="SAM" id="MobiDB-lite"/>
    </source>
</evidence>
<sequence>MGYSDEVAVSHGSKRGVPARPGEHRSPGAARGVGESASSSGRDPADYATFVRKLVLSFDSREKLIKGEAHLLVLGGFEGMS</sequence>
<evidence type="ECO:0000313" key="3">
    <source>
        <dbReference type="Proteomes" id="UP000000641"/>
    </source>
</evidence>
<gene>
    <name evidence="2" type="ordered locus">Tpen_1643</name>
</gene>
<feature type="region of interest" description="Disordered" evidence="1">
    <location>
        <begin position="1"/>
        <end position="44"/>
    </location>
</feature>
<dbReference type="EnsemblBacteria" id="ABL79038">
    <property type="protein sequence ID" value="ABL79038"/>
    <property type="gene ID" value="Tpen_1643"/>
</dbReference>
<organism evidence="2 3">
    <name type="scientific">Thermofilum pendens (strain DSM 2475 / Hrk 5)</name>
    <dbReference type="NCBI Taxonomy" id="368408"/>
    <lineage>
        <taxon>Archaea</taxon>
        <taxon>Thermoproteota</taxon>
        <taxon>Thermoprotei</taxon>
        <taxon>Thermofilales</taxon>
        <taxon>Thermofilaceae</taxon>
        <taxon>Thermofilum</taxon>
    </lineage>
</organism>
<dbReference type="EMBL" id="CP000505">
    <property type="protein sequence ID" value="ABL79038.1"/>
    <property type="molecule type" value="Genomic_DNA"/>
</dbReference>
<dbReference type="KEGG" id="tpe:Tpen_1643"/>
<reference evidence="3" key="1">
    <citation type="journal article" date="2008" name="J. Bacteriol.">
        <title>Genome sequence of Thermofilum pendens reveals an exceptional loss of biosynthetic pathways without genome reduction.</title>
        <authorList>
            <person name="Anderson I."/>
            <person name="Rodriguez J."/>
            <person name="Susanti D."/>
            <person name="Porat I."/>
            <person name="Reich C."/>
            <person name="Ulrich L.E."/>
            <person name="Elkins J.G."/>
            <person name="Mavromatis K."/>
            <person name="Lykidis A."/>
            <person name="Kim E."/>
            <person name="Thompson L.S."/>
            <person name="Nolan M."/>
            <person name="Land M."/>
            <person name="Copeland A."/>
            <person name="Lapidus A."/>
            <person name="Lucas S."/>
            <person name="Detter C."/>
            <person name="Zhulin I.B."/>
            <person name="Olsen G.J."/>
            <person name="Whitman W."/>
            <person name="Mukhopadhyay B."/>
            <person name="Bristow J."/>
            <person name="Kyrpides N."/>
        </authorList>
    </citation>
    <scope>NUCLEOTIDE SEQUENCE [LARGE SCALE GENOMIC DNA]</scope>
    <source>
        <strain evidence="3">DSM 2475 / Hrk 5</strain>
    </source>
</reference>
<evidence type="ECO:0000313" key="2">
    <source>
        <dbReference type="EMBL" id="ABL79038.1"/>
    </source>
</evidence>
<protein>
    <submittedName>
        <fullName evidence="2">Uncharacterized protein</fullName>
    </submittedName>
</protein>
<dbReference type="AlphaFoldDB" id="A1S0Q8"/>
<dbReference type="HOGENOM" id="CLU_2565931_0_0_2"/>